<keyword evidence="1 2" id="KW-0238">DNA-binding</keyword>
<dbReference type="PROSITE" id="PS50977">
    <property type="entry name" value="HTH_TETR_2"/>
    <property type="match status" value="1"/>
</dbReference>
<dbReference type="GO" id="GO:0003700">
    <property type="term" value="F:DNA-binding transcription factor activity"/>
    <property type="evidence" value="ECO:0007669"/>
    <property type="project" value="TreeGrafter"/>
</dbReference>
<dbReference type="OrthoDB" id="9789566at2"/>
<dbReference type="SUPFAM" id="SSF48498">
    <property type="entry name" value="Tetracyclin repressor-like, C-terminal domain"/>
    <property type="match status" value="1"/>
</dbReference>
<dbReference type="InterPro" id="IPR036271">
    <property type="entry name" value="Tet_transcr_reg_TetR-rel_C_sf"/>
</dbReference>
<dbReference type="PANTHER" id="PTHR30055:SF235">
    <property type="entry name" value="TRANSCRIPTIONAL REGULATORY PROTEIN"/>
    <property type="match status" value="1"/>
</dbReference>
<evidence type="ECO:0000313" key="5">
    <source>
        <dbReference type="Proteomes" id="UP000315349"/>
    </source>
</evidence>
<dbReference type="KEGG" id="peh:Spb1_10490"/>
<dbReference type="GO" id="GO:0000976">
    <property type="term" value="F:transcription cis-regulatory region binding"/>
    <property type="evidence" value="ECO:0007669"/>
    <property type="project" value="TreeGrafter"/>
</dbReference>
<dbReference type="InterPro" id="IPR050109">
    <property type="entry name" value="HTH-type_TetR-like_transc_reg"/>
</dbReference>
<dbReference type="Pfam" id="PF09209">
    <property type="entry name" value="CecR_C"/>
    <property type="match status" value="1"/>
</dbReference>
<dbReference type="RefSeq" id="WP_145296688.1">
    <property type="nucleotide sequence ID" value="NZ_CP036299.1"/>
</dbReference>
<evidence type="ECO:0000256" key="2">
    <source>
        <dbReference type="PROSITE-ProRule" id="PRU00335"/>
    </source>
</evidence>
<accession>A0A518GKN5</accession>
<feature type="DNA-binding region" description="H-T-H motif" evidence="2">
    <location>
        <begin position="31"/>
        <end position="50"/>
    </location>
</feature>
<dbReference type="Gene3D" id="1.10.10.60">
    <property type="entry name" value="Homeodomain-like"/>
    <property type="match status" value="1"/>
</dbReference>
<reference evidence="4 5" key="1">
    <citation type="submission" date="2019-02" db="EMBL/GenBank/DDBJ databases">
        <title>Deep-cultivation of Planctomycetes and their phenomic and genomic characterization uncovers novel biology.</title>
        <authorList>
            <person name="Wiegand S."/>
            <person name="Jogler M."/>
            <person name="Boedeker C."/>
            <person name="Pinto D."/>
            <person name="Vollmers J."/>
            <person name="Rivas-Marin E."/>
            <person name="Kohn T."/>
            <person name="Peeters S.H."/>
            <person name="Heuer A."/>
            <person name="Rast P."/>
            <person name="Oberbeckmann S."/>
            <person name="Bunk B."/>
            <person name="Jeske O."/>
            <person name="Meyerdierks A."/>
            <person name="Storesund J.E."/>
            <person name="Kallscheuer N."/>
            <person name="Luecker S."/>
            <person name="Lage O.M."/>
            <person name="Pohl T."/>
            <person name="Merkel B.J."/>
            <person name="Hornburger P."/>
            <person name="Mueller R.-W."/>
            <person name="Bruemmer F."/>
            <person name="Labrenz M."/>
            <person name="Spormann A.M."/>
            <person name="Op den Camp H."/>
            <person name="Overmann J."/>
            <person name="Amann R."/>
            <person name="Jetten M.S.M."/>
            <person name="Mascher T."/>
            <person name="Medema M.H."/>
            <person name="Devos D.P."/>
            <person name="Kaster A.-K."/>
            <person name="Ovreas L."/>
            <person name="Rohde M."/>
            <person name="Galperin M.Y."/>
            <person name="Jogler C."/>
        </authorList>
    </citation>
    <scope>NUCLEOTIDE SEQUENCE [LARGE SCALE GENOMIC DNA]</scope>
    <source>
        <strain evidence="4 5">Spb1</strain>
    </source>
</reference>
<dbReference type="PRINTS" id="PR00455">
    <property type="entry name" value="HTHTETR"/>
</dbReference>
<dbReference type="InterPro" id="IPR009057">
    <property type="entry name" value="Homeodomain-like_sf"/>
</dbReference>
<gene>
    <name evidence="4" type="ORF">Spb1_10490</name>
</gene>
<dbReference type="Proteomes" id="UP000315349">
    <property type="component" value="Chromosome"/>
</dbReference>
<evidence type="ECO:0000259" key="3">
    <source>
        <dbReference type="PROSITE" id="PS50977"/>
    </source>
</evidence>
<dbReference type="Gene3D" id="1.10.357.10">
    <property type="entry name" value="Tetracycline Repressor, domain 2"/>
    <property type="match status" value="1"/>
</dbReference>
<evidence type="ECO:0000256" key="1">
    <source>
        <dbReference type="ARBA" id="ARBA00023125"/>
    </source>
</evidence>
<keyword evidence="5" id="KW-1185">Reference proteome</keyword>
<evidence type="ECO:0000313" key="4">
    <source>
        <dbReference type="EMBL" id="QDV29180.1"/>
    </source>
</evidence>
<feature type="domain" description="HTH tetR-type" evidence="3">
    <location>
        <begin position="8"/>
        <end position="68"/>
    </location>
</feature>
<dbReference type="SUPFAM" id="SSF46689">
    <property type="entry name" value="Homeodomain-like"/>
    <property type="match status" value="1"/>
</dbReference>
<sequence>MGVASDSQKTKAAVIQAAGELFAISGFSGVTARQVASKAGVSLGAIPYHFGSMEKLYDEVLITAVKISEEAQPLAEQALAAAPAEGLRLAIQWMIKDYSAQKVAWPLKLIEREAIDPSASFRKVLKRHYLPEFDWLCEVISRVSGKPKDSDSVRFGTISMHLLTSTFMTHRRLLEDFAPKVVANVRDSESFVEMIAHVTLDAVTRYEQAYPTIN</sequence>
<name>A0A518GKN5_9PLAN</name>
<organism evidence="4 5">
    <name type="scientific">Planctopirus ephydatiae</name>
    <dbReference type="NCBI Taxonomy" id="2528019"/>
    <lineage>
        <taxon>Bacteria</taxon>
        <taxon>Pseudomonadati</taxon>
        <taxon>Planctomycetota</taxon>
        <taxon>Planctomycetia</taxon>
        <taxon>Planctomycetales</taxon>
        <taxon>Planctomycetaceae</taxon>
        <taxon>Planctopirus</taxon>
    </lineage>
</organism>
<dbReference type="InterPro" id="IPR001647">
    <property type="entry name" value="HTH_TetR"/>
</dbReference>
<proteinExistence type="predicted"/>
<dbReference type="InterPro" id="IPR015292">
    <property type="entry name" value="Tscrpt_reg_YbiH_C"/>
</dbReference>
<dbReference type="Pfam" id="PF00440">
    <property type="entry name" value="TetR_N"/>
    <property type="match status" value="1"/>
</dbReference>
<dbReference type="PANTHER" id="PTHR30055">
    <property type="entry name" value="HTH-TYPE TRANSCRIPTIONAL REGULATOR RUTR"/>
    <property type="match status" value="1"/>
</dbReference>
<dbReference type="EMBL" id="CP036299">
    <property type="protein sequence ID" value="QDV29180.1"/>
    <property type="molecule type" value="Genomic_DNA"/>
</dbReference>
<dbReference type="AlphaFoldDB" id="A0A518GKN5"/>
<protein>
    <submittedName>
        <fullName evidence="4">Putative DNA-binding transcriptional regulator</fullName>
    </submittedName>
</protein>